<comment type="caution">
    <text evidence="3">The sequence shown here is derived from an EMBL/GenBank/DDBJ whole genome shotgun (WGS) entry which is preliminary data.</text>
</comment>
<dbReference type="Pfam" id="PF02482">
    <property type="entry name" value="Ribosomal_S30AE"/>
    <property type="match status" value="1"/>
</dbReference>
<dbReference type="InterPro" id="IPR038416">
    <property type="entry name" value="Ribosom_S30AE_C_sf"/>
</dbReference>
<protein>
    <submittedName>
        <fullName evidence="3">Ribosome-binding factor psrp1, chloroplastic</fullName>
    </submittedName>
</protein>
<dbReference type="FunFam" id="3.30.505.50:FF:000003">
    <property type="entry name" value="ribosome-binding factor PSRP1, chloroplastic"/>
    <property type="match status" value="1"/>
</dbReference>
<dbReference type="InterPro" id="IPR003489">
    <property type="entry name" value="RHF/RaiA"/>
</dbReference>
<dbReference type="CDD" id="cd00552">
    <property type="entry name" value="RaiA"/>
    <property type="match status" value="1"/>
</dbReference>
<reference evidence="3 4" key="1">
    <citation type="submission" date="2024-06" db="EMBL/GenBank/DDBJ databases">
        <title>A chromosome level genome sequence of Diviner's sage (Salvia divinorum).</title>
        <authorList>
            <person name="Ford S.A."/>
            <person name="Ro D.-K."/>
            <person name="Ness R.W."/>
            <person name="Phillips M.A."/>
        </authorList>
    </citation>
    <scope>NUCLEOTIDE SEQUENCE [LARGE SCALE GENOMIC DNA]</scope>
    <source>
        <strain evidence="3">SAF-2024a</strain>
        <tissue evidence="3">Leaf</tissue>
    </source>
</reference>
<evidence type="ECO:0000256" key="1">
    <source>
        <dbReference type="ARBA" id="ARBA00022845"/>
    </source>
</evidence>
<evidence type="ECO:0000313" key="3">
    <source>
        <dbReference type="EMBL" id="KAL1557715.1"/>
    </source>
</evidence>
<dbReference type="InterPro" id="IPR036567">
    <property type="entry name" value="RHF-like"/>
</dbReference>
<dbReference type="HAMAP" id="MF_00839">
    <property type="entry name" value="HPF"/>
    <property type="match status" value="1"/>
</dbReference>
<gene>
    <name evidence="3" type="primary">PSRP1</name>
    <name evidence="3" type="ORF">AAHA92_08265</name>
</gene>
<dbReference type="AlphaFoldDB" id="A0ABD1HMN2"/>
<dbReference type="PANTHER" id="PTHR33231">
    <property type="entry name" value="30S RIBOSOMAL PROTEIN"/>
    <property type="match status" value="1"/>
</dbReference>
<evidence type="ECO:0000259" key="2">
    <source>
        <dbReference type="Pfam" id="PF16321"/>
    </source>
</evidence>
<dbReference type="Proteomes" id="UP001567538">
    <property type="component" value="Unassembled WGS sequence"/>
</dbReference>
<feature type="domain" description="Sigma 54 modulation/S30EA ribosomal protein C-terminal" evidence="2">
    <location>
        <begin position="241"/>
        <end position="293"/>
    </location>
</feature>
<evidence type="ECO:0000313" key="4">
    <source>
        <dbReference type="Proteomes" id="UP001567538"/>
    </source>
</evidence>
<dbReference type="PANTHER" id="PTHR33231:SF1">
    <property type="entry name" value="30S RIBOSOMAL PROTEIN"/>
    <property type="match status" value="1"/>
</dbReference>
<dbReference type="EMBL" id="JBEAFC010000004">
    <property type="protein sequence ID" value="KAL1557715.1"/>
    <property type="molecule type" value="Genomic_DNA"/>
</dbReference>
<proteinExistence type="inferred from homology"/>
<dbReference type="InterPro" id="IPR050574">
    <property type="entry name" value="HPF/YfiA_ribosome-assoc"/>
</dbReference>
<keyword evidence="1" id="KW-0810">Translation regulation</keyword>
<dbReference type="InterPro" id="IPR032528">
    <property type="entry name" value="Ribosom_S30AE_C"/>
</dbReference>
<keyword evidence="4" id="KW-1185">Reference proteome</keyword>
<dbReference type="InterPro" id="IPR034694">
    <property type="entry name" value="HPF_long/plastid"/>
</dbReference>
<dbReference type="Gene3D" id="3.30.160.100">
    <property type="entry name" value="Ribosome hibernation promotion factor-like"/>
    <property type="match status" value="1"/>
</dbReference>
<organism evidence="3 4">
    <name type="scientific">Salvia divinorum</name>
    <name type="common">Maria pastora</name>
    <name type="synonym">Diviner's sage</name>
    <dbReference type="NCBI Taxonomy" id="28513"/>
    <lineage>
        <taxon>Eukaryota</taxon>
        <taxon>Viridiplantae</taxon>
        <taxon>Streptophyta</taxon>
        <taxon>Embryophyta</taxon>
        <taxon>Tracheophyta</taxon>
        <taxon>Spermatophyta</taxon>
        <taxon>Magnoliopsida</taxon>
        <taxon>eudicotyledons</taxon>
        <taxon>Gunneridae</taxon>
        <taxon>Pentapetalae</taxon>
        <taxon>asterids</taxon>
        <taxon>lamiids</taxon>
        <taxon>Lamiales</taxon>
        <taxon>Lamiaceae</taxon>
        <taxon>Nepetoideae</taxon>
        <taxon>Mentheae</taxon>
        <taxon>Salviinae</taxon>
        <taxon>Salvia</taxon>
        <taxon>Salvia subgen. Calosphace</taxon>
    </lineage>
</organism>
<dbReference type="FunFam" id="3.30.160.100:FF:000006">
    <property type="entry name" value="Ribosome-binding factor PSRP1, chloroplastic"/>
    <property type="match status" value="1"/>
</dbReference>
<dbReference type="Pfam" id="PF16321">
    <property type="entry name" value="Ribosom_S30AE_C"/>
    <property type="match status" value="1"/>
</dbReference>
<dbReference type="GO" id="GO:0006417">
    <property type="term" value="P:regulation of translation"/>
    <property type="evidence" value="ECO:0007669"/>
    <property type="project" value="UniProtKB-KW"/>
</dbReference>
<dbReference type="Gene3D" id="3.30.505.50">
    <property type="entry name" value="Sigma 54 modulation/S30EA ribosomal protein, C-terminal domain"/>
    <property type="match status" value="1"/>
</dbReference>
<sequence length="315" mass="34625">MATLLAAPAIQKSFAYHHHVSCSTSPSSSSSSPLSSSFGCSSNAQPLSFPSQKSSFLGSGFGAREMVARRSFGIKMSWDGPLSSVKLILQGKNLELNPSVKSYVEEKLGKAVQKHSHLVREVDVRLSIRGGELGKGPKVRRCEVTLFTKKHGVVRAEEDAESLYGSIDLVSSIIQRKLRKIKEKDSDHGRHMKGFDRLKVRDPSALMVAEDIEAVPEEAAEADAVGFQGEGEDEEEIVINEIVRTKYFDMPPLTVSEAVEQLENLDHDFYGFRNEETGEINIVYKRRAGGYGLIIPKQNGETEKLEPVVVDSTAS</sequence>
<dbReference type="NCBIfam" id="TIGR00741">
    <property type="entry name" value="yfiA"/>
    <property type="match status" value="1"/>
</dbReference>
<name>A0ABD1HMN2_SALDI</name>
<dbReference type="SUPFAM" id="SSF69754">
    <property type="entry name" value="Ribosome binding protein Y (YfiA homologue)"/>
    <property type="match status" value="1"/>
</dbReference>
<accession>A0ABD1HMN2</accession>